<feature type="domain" description="SLH" evidence="3">
    <location>
        <begin position="34"/>
        <end position="97"/>
    </location>
</feature>
<evidence type="ECO:0000313" key="5">
    <source>
        <dbReference type="Proteomes" id="UP001519887"/>
    </source>
</evidence>
<proteinExistence type="predicted"/>
<protein>
    <submittedName>
        <fullName evidence="4">S-layer homology domain-containing protein</fullName>
    </submittedName>
</protein>
<dbReference type="InterPro" id="IPR001119">
    <property type="entry name" value="SLH_dom"/>
</dbReference>
<dbReference type="Proteomes" id="UP001519887">
    <property type="component" value="Unassembled WGS sequence"/>
</dbReference>
<feature type="domain" description="SLH" evidence="3">
    <location>
        <begin position="99"/>
        <end position="158"/>
    </location>
</feature>
<sequence>MGLRLLHKKISAVLVYAMILSIISTHYAFAAAESGGGTLSDINQSYAKAEITELVNRGIISGFSDGTFKPADSVTRAQLAKILSLSLNLEEDAAAAAGFKDVAASKWYAGYVGALVNSGISQGTSATSFSPDKTVTREELAVFFIRAFGWETAAKSLKLDESLSDLAKVSDWAQASVSFAYQIGFIKGIAGKDGSFRFNPSGIADRQALARLAFEFIVNKAAYADKALLLNPDKPEDTTPDETAPPKVKDDSGFVYWGPGSGNDGKPDGSNNGGDNGGDKDDDSDNGGDQGGDQGGDNGGDQDGDDDGDEPAAMDITAPGEYSLGNVTGDVTISSQDVVLKNTTVDGDLWLLGDIGSGNVTLDHVTVTGNTWVEGGGPNSIHVANSILATVFVNKSDGSIRLVLEDGTNVQQIQLDSGAILETTAAVGDIGPVDISRSIPHNAAVTLNGAFDSVMVHAEQIAITLAAGSTVGDLNVFEQALNTSFHLAEGSTVSHLIADAIVSFTGQGSVQSAQLNVDGISFDGLSGKPVIEADPTVISTTYTPAEFSLSAVGATRQIVLTGVKNDGNKDITSFAGWSSDDPSVAQVVYGDVKAVSDGITYIKADYGDFHIQVPVTVSVYKPGEAYPTLSSIHVTNGTINVDFNGDVADETAADFAVTAVLNGTDYELNNLQYTEGQFTFDPVDSYGSTLYITVESNADKTRFAGSQSDSVKLTGFGGHIKNVAGESVAGLDIIFRKGLDKTDGDIAGTATTDAYGNYFIYLQPGIYTGELGGEGTGYIKTYLIGVAAVNVKNTDEDQTAIGVPNASETRIVLTWGKDPHDLDSHLLGPTLDGGRFHTWYVEKEYEHEGETIVDLDLDDVSSYGPETTTIRRDINGTYKFYVHHFSGTSTLRASGARIEVFRGAVTEPTQVYTVPEGTGSEIYWIVFEMTIGENGQIAFEEVNELTNADPLTNPGT</sequence>
<name>A0ABS7C427_9BACL</name>
<dbReference type="Gene3D" id="2.60.40.1080">
    <property type="match status" value="1"/>
</dbReference>
<feature type="region of interest" description="Disordered" evidence="1">
    <location>
        <begin position="231"/>
        <end position="323"/>
    </location>
</feature>
<feature type="signal peptide" evidence="2">
    <location>
        <begin position="1"/>
        <end position="30"/>
    </location>
</feature>
<dbReference type="InterPro" id="IPR003343">
    <property type="entry name" value="Big_2"/>
</dbReference>
<feature type="domain" description="SLH" evidence="3">
    <location>
        <begin position="160"/>
        <end position="227"/>
    </location>
</feature>
<reference evidence="4 5" key="1">
    <citation type="submission" date="2021-07" db="EMBL/GenBank/DDBJ databases">
        <title>Paenibacillus radiodurans sp. nov., isolated from the southeastern edge of Tengger Desert.</title>
        <authorList>
            <person name="Zhang G."/>
        </authorList>
    </citation>
    <scope>NUCLEOTIDE SEQUENCE [LARGE SCALE GENOMIC DNA]</scope>
    <source>
        <strain evidence="4 5">CCM 7311</strain>
    </source>
</reference>
<dbReference type="InterPro" id="IPR051465">
    <property type="entry name" value="Cell_Envelope_Struct_Comp"/>
</dbReference>
<feature type="chain" id="PRO_5045959888" evidence="2">
    <location>
        <begin position="31"/>
        <end position="956"/>
    </location>
</feature>
<dbReference type="SMART" id="SM00635">
    <property type="entry name" value="BID_2"/>
    <property type="match status" value="1"/>
</dbReference>
<evidence type="ECO:0000256" key="1">
    <source>
        <dbReference type="SAM" id="MobiDB-lite"/>
    </source>
</evidence>
<dbReference type="PROSITE" id="PS51272">
    <property type="entry name" value="SLH"/>
    <property type="match status" value="3"/>
</dbReference>
<accession>A0ABS7C427</accession>
<keyword evidence="2" id="KW-0732">Signal</keyword>
<evidence type="ECO:0000313" key="4">
    <source>
        <dbReference type="EMBL" id="MBW7455652.1"/>
    </source>
</evidence>
<gene>
    <name evidence="4" type="ORF">K0U00_16625</name>
</gene>
<evidence type="ECO:0000256" key="2">
    <source>
        <dbReference type="SAM" id="SignalP"/>
    </source>
</evidence>
<feature type="compositionally biased region" description="Gly residues" evidence="1">
    <location>
        <begin position="288"/>
        <end position="299"/>
    </location>
</feature>
<evidence type="ECO:0000259" key="3">
    <source>
        <dbReference type="PROSITE" id="PS51272"/>
    </source>
</evidence>
<dbReference type="PANTHER" id="PTHR43308">
    <property type="entry name" value="OUTER MEMBRANE PROTEIN ALPHA-RELATED"/>
    <property type="match status" value="1"/>
</dbReference>
<feature type="compositionally biased region" description="Acidic residues" evidence="1">
    <location>
        <begin position="300"/>
        <end position="312"/>
    </location>
</feature>
<keyword evidence="5" id="KW-1185">Reference proteome</keyword>
<dbReference type="PANTHER" id="PTHR43308:SF5">
    <property type="entry name" value="S-LAYER PROTEIN _ PEPTIDOGLYCAN ENDO-BETA-N-ACETYLGLUCOSAMINIDASE"/>
    <property type="match status" value="1"/>
</dbReference>
<dbReference type="Pfam" id="PF00395">
    <property type="entry name" value="SLH"/>
    <property type="match status" value="2"/>
</dbReference>
<dbReference type="EMBL" id="JAHZIK010000404">
    <property type="protein sequence ID" value="MBW7455652.1"/>
    <property type="molecule type" value="Genomic_DNA"/>
</dbReference>
<comment type="caution">
    <text evidence="4">The sequence shown here is derived from an EMBL/GenBank/DDBJ whole genome shotgun (WGS) entry which is preliminary data.</text>
</comment>
<organism evidence="4 5">
    <name type="scientific">Paenibacillus sepulcri</name>
    <dbReference type="NCBI Taxonomy" id="359917"/>
    <lineage>
        <taxon>Bacteria</taxon>
        <taxon>Bacillati</taxon>
        <taxon>Bacillota</taxon>
        <taxon>Bacilli</taxon>
        <taxon>Bacillales</taxon>
        <taxon>Paenibacillaceae</taxon>
        <taxon>Paenibacillus</taxon>
    </lineage>
</organism>